<dbReference type="EMBL" id="QGDT01000007">
    <property type="protein sequence ID" value="PWJ57314.1"/>
    <property type="molecule type" value="Genomic_DNA"/>
</dbReference>
<reference evidence="1 2" key="1">
    <citation type="submission" date="2018-03" db="EMBL/GenBank/DDBJ databases">
        <title>Genomic Encyclopedia of Archaeal and Bacterial Type Strains, Phase II (KMG-II): from individual species to whole genera.</title>
        <authorList>
            <person name="Goeker M."/>
        </authorList>
    </citation>
    <scope>NUCLEOTIDE SEQUENCE [LARGE SCALE GENOMIC DNA]</scope>
    <source>
        <strain evidence="1 2">DSM 100346</strain>
    </source>
</reference>
<gene>
    <name evidence="1" type="ORF">CLV98_10720</name>
</gene>
<organism evidence="1 2">
    <name type="scientific">Dyadobacter jejuensis</name>
    <dbReference type="NCBI Taxonomy" id="1082580"/>
    <lineage>
        <taxon>Bacteria</taxon>
        <taxon>Pseudomonadati</taxon>
        <taxon>Bacteroidota</taxon>
        <taxon>Cytophagia</taxon>
        <taxon>Cytophagales</taxon>
        <taxon>Spirosomataceae</taxon>
        <taxon>Dyadobacter</taxon>
    </lineage>
</organism>
<accession>A0A316AJZ8</accession>
<dbReference type="AlphaFoldDB" id="A0A316AJZ8"/>
<name>A0A316AJZ8_9BACT</name>
<sequence>MRGLNKLTLNENSGKILKVQTLGGEFYRGKIRTCHCGNVSGPLWAELDFQG</sequence>
<proteinExistence type="predicted"/>
<dbReference type="Proteomes" id="UP000245880">
    <property type="component" value="Unassembled WGS sequence"/>
</dbReference>
<keyword evidence="2" id="KW-1185">Reference proteome</keyword>
<protein>
    <submittedName>
        <fullName evidence="1">Uncharacterized protein</fullName>
    </submittedName>
</protein>
<evidence type="ECO:0000313" key="2">
    <source>
        <dbReference type="Proteomes" id="UP000245880"/>
    </source>
</evidence>
<comment type="caution">
    <text evidence="1">The sequence shown here is derived from an EMBL/GenBank/DDBJ whole genome shotgun (WGS) entry which is preliminary data.</text>
</comment>
<evidence type="ECO:0000313" key="1">
    <source>
        <dbReference type="EMBL" id="PWJ57314.1"/>
    </source>
</evidence>